<dbReference type="EMBL" id="CANHGI010000003">
    <property type="protein sequence ID" value="CAI5444268.1"/>
    <property type="molecule type" value="Genomic_DNA"/>
</dbReference>
<feature type="chain" id="PRO_5040527438" description="GDT1 family protein" evidence="6">
    <location>
        <begin position="17"/>
        <end position="328"/>
    </location>
</feature>
<dbReference type="GO" id="GO:0016020">
    <property type="term" value="C:membrane"/>
    <property type="evidence" value="ECO:0007669"/>
    <property type="project" value="UniProtKB-SubCell"/>
</dbReference>
<dbReference type="GO" id="GO:0015085">
    <property type="term" value="F:calcium ion transmembrane transporter activity"/>
    <property type="evidence" value="ECO:0007669"/>
    <property type="project" value="TreeGrafter"/>
</dbReference>
<dbReference type="Proteomes" id="UP001152747">
    <property type="component" value="Unassembled WGS sequence"/>
</dbReference>
<dbReference type="OrthoDB" id="442680at2759"/>
<sequence length="328" mass="35440">MRILLLFLLFSGFLAANDVDIQKDVDTVDIGKNDENEIINHEGTGKTGGSSNKKDISFYHGFLASFSVIVVSELGDKTWFIAVIMSMRHSRLTVFSGAMGALALMTVLSACLGWVTQVIPRAVTYYLSTALFALFGLKMLHEGWNMSPNEGQEVLEEAQADVAKRENELDASKFEVMEAGGAVPASETRKMVLFTSRIFIEAFTLTFVAEWGDRSQLTTIILGARENIAGVIGGGIIGHALCTGIAVIGGKIVAQRISVRTVTLIGGVVFLLFALSALFINDIESAAEADLFGSSSNSSLTSSNSSFELSDLLNLEEKARWNSTIIEF</sequence>
<dbReference type="InterPro" id="IPR001727">
    <property type="entry name" value="GDT1-like"/>
</dbReference>
<evidence type="ECO:0000313" key="8">
    <source>
        <dbReference type="Proteomes" id="UP001152747"/>
    </source>
</evidence>
<keyword evidence="6" id="KW-0732">Signal</keyword>
<evidence type="ECO:0000256" key="3">
    <source>
        <dbReference type="ARBA" id="ARBA00022692"/>
    </source>
</evidence>
<evidence type="ECO:0000256" key="2">
    <source>
        <dbReference type="ARBA" id="ARBA00009190"/>
    </source>
</evidence>
<protein>
    <recommendedName>
        <fullName evidence="6">GDT1 family protein</fullName>
    </recommendedName>
</protein>
<organism evidence="7 8">
    <name type="scientific">Caenorhabditis angaria</name>
    <dbReference type="NCBI Taxonomy" id="860376"/>
    <lineage>
        <taxon>Eukaryota</taxon>
        <taxon>Metazoa</taxon>
        <taxon>Ecdysozoa</taxon>
        <taxon>Nematoda</taxon>
        <taxon>Chromadorea</taxon>
        <taxon>Rhabditida</taxon>
        <taxon>Rhabditina</taxon>
        <taxon>Rhabditomorpha</taxon>
        <taxon>Rhabditoidea</taxon>
        <taxon>Rhabditidae</taxon>
        <taxon>Peloderinae</taxon>
        <taxon>Caenorhabditis</taxon>
    </lineage>
</organism>
<feature type="transmembrane region" description="Helical" evidence="6">
    <location>
        <begin position="122"/>
        <end position="140"/>
    </location>
</feature>
<evidence type="ECO:0000256" key="1">
    <source>
        <dbReference type="ARBA" id="ARBA00004141"/>
    </source>
</evidence>
<dbReference type="GO" id="GO:0032468">
    <property type="term" value="P:Golgi calcium ion homeostasis"/>
    <property type="evidence" value="ECO:0007669"/>
    <property type="project" value="TreeGrafter"/>
</dbReference>
<dbReference type="GO" id="GO:0032472">
    <property type="term" value="P:Golgi calcium ion transport"/>
    <property type="evidence" value="ECO:0007669"/>
    <property type="project" value="TreeGrafter"/>
</dbReference>
<proteinExistence type="inferred from homology"/>
<dbReference type="Pfam" id="PF01169">
    <property type="entry name" value="GDT1"/>
    <property type="match status" value="2"/>
</dbReference>
<accession>A0A9P1IGR8</accession>
<comment type="subcellular location">
    <subcellularLocation>
        <location evidence="1 6">Membrane</location>
        <topology evidence="1 6">Multi-pass membrane protein</topology>
    </subcellularLocation>
</comment>
<feature type="transmembrane region" description="Helical" evidence="6">
    <location>
        <begin position="94"/>
        <end position="116"/>
    </location>
</feature>
<comment type="caution">
    <text evidence="7">The sequence shown here is derived from an EMBL/GenBank/DDBJ whole genome shotgun (WGS) entry which is preliminary data.</text>
</comment>
<keyword evidence="4 6" id="KW-1133">Transmembrane helix</keyword>
<comment type="similarity">
    <text evidence="2 6">Belongs to the GDT1 family.</text>
</comment>
<evidence type="ECO:0000256" key="4">
    <source>
        <dbReference type="ARBA" id="ARBA00022989"/>
    </source>
</evidence>
<evidence type="ECO:0000313" key="7">
    <source>
        <dbReference type="EMBL" id="CAI5444268.1"/>
    </source>
</evidence>
<dbReference type="AlphaFoldDB" id="A0A9P1IGR8"/>
<gene>
    <name evidence="7" type="ORF">CAMP_LOCUS6905</name>
</gene>
<comment type="caution">
    <text evidence="6">Lacks conserved residue(s) required for the propagation of feature annotation.</text>
</comment>
<reference evidence="7" key="1">
    <citation type="submission" date="2022-11" db="EMBL/GenBank/DDBJ databases">
        <authorList>
            <person name="Kikuchi T."/>
        </authorList>
    </citation>
    <scope>NUCLEOTIDE SEQUENCE</scope>
    <source>
        <strain evidence="7">PS1010</strain>
    </source>
</reference>
<keyword evidence="3 6" id="KW-0812">Transmembrane</keyword>
<dbReference type="PANTHER" id="PTHR12608:SF1">
    <property type="entry name" value="TRANSMEMBRANE PROTEIN 165"/>
    <property type="match status" value="1"/>
</dbReference>
<evidence type="ECO:0000256" key="6">
    <source>
        <dbReference type="RuleBase" id="RU365102"/>
    </source>
</evidence>
<dbReference type="GO" id="GO:0005794">
    <property type="term" value="C:Golgi apparatus"/>
    <property type="evidence" value="ECO:0007669"/>
    <property type="project" value="TreeGrafter"/>
</dbReference>
<feature type="signal peptide" evidence="6">
    <location>
        <begin position="1"/>
        <end position="16"/>
    </location>
</feature>
<name>A0A9P1IGR8_9PELO</name>
<evidence type="ECO:0000256" key="5">
    <source>
        <dbReference type="ARBA" id="ARBA00023136"/>
    </source>
</evidence>
<feature type="transmembrane region" description="Helical" evidence="6">
    <location>
        <begin position="261"/>
        <end position="280"/>
    </location>
</feature>
<dbReference type="PANTHER" id="PTHR12608">
    <property type="entry name" value="TRANSMEMBRANE PROTEIN HTP-1 RELATED"/>
    <property type="match status" value="1"/>
</dbReference>
<keyword evidence="8" id="KW-1185">Reference proteome</keyword>
<dbReference type="GO" id="GO:0005384">
    <property type="term" value="F:manganese ion transmembrane transporter activity"/>
    <property type="evidence" value="ECO:0007669"/>
    <property type="project" value="TreeGrafter"/>
</dbReference>
<feature type="transmembrane region" description="Helical" evidence="6">
    <location>
        <begin position="228"/>
        <end position="249"/>
    </location>
</feature>
<keyword evidence="5 6" id="KW-0472">Membrane</keyword>